<proteinExistence type="predicted"/>
<reference evidence="2" key="1">
    <citation type="submission" date="2016-10" db="EMBL/GenBank/DDBJ databases">
        <authorList>
            <person name="Varghese N."/>
        </authorList>
    </citation>
    <scope>NUCLEOTIDE SEQUENCE [LARGE SCALE GENOMIC DNA]</scope>
    <source>
        <strain evidence="2">GAS106B</strain>
    </source>
</reference>
<protein>
    <submittedName>
        <fullName evidence="1">Uncharacterized protein</fullName>
    </submittedName>
</protein>
<name>A0A1H1EHI5_9BURK</name>
<keyword evidence="2" id="KW-1185">Reference proteome</keyword>
<evidence type="ECO:0000313" key="1">
    <source>
        <dbReference type="EMBL" id="SDQ88187.1"/>
    </source>
</evidence>
<dbReference type="AlphaFoldDB" id="A0A1H1EHI5"/>
<gene>
    <name evidence="1" type="ORF">SAMN05443245_3118</name>
</gene>
<organism evidence="1 2">
    <name type="scientific">Paraburkholderia fungorum</name>
    <dbReference type="NCBI Taxonomy" id="134537"/>
    <lineage>
        <taxon>Bacteria</taxon>
        <taxon>Pseudomonadati</taxon>
        <taxon>Pseudomonadota</taxon>
        <taxon>Betaproteobacteria</taxon>
        <taxon>Burkholderiales</taxon>
        <taxon>Burkholderiaceae</taxon>
        <taxon>Paraburkholderia</taxon>
    </lineage>
</organism>
<dbReference type="EMBL" id="FNKP01000001">
    <property type="protein sequence ID" value="SDQ88187.1"/>
    <property type="molecule type" value="Genomic_DNA"/>
</dbReference>
<dbReference type="Proteomes" id="UP000183487">
    <property type="component" value="Unassembled WGS sequence"/>
</dbReference>
<accession>A0A1H1EHI5</accession>
<sequence length="62" mass="6499">MGMDQREREAVEQCGILRPLGFGLDGAAKKAFGVESIITCPGQCDPERSLASQSTSASITPS</sequence>
<evidence type="ECO:0000313" key="2">
    <source>
        <dbReference type="Proteomes" id="UP000183487"/>
    </source>
</evidence>